<feature type="transmembrane region" description="Helical" evidence="8">
    <location>
        <begin position="396"/>
        <end position="416"/>
    </location>
</feature>
<evidence type="ECO:0000256" key="5">
    <source>
        <dbReference type="ARBA" id="ARBA00022692"/>
    </source>
</evidence>
<keyword evidence="6 8" id="KW-1133">Transmembrane helix</keyword>
<gene>
    <name evidence="9" type="ORF">A2834_03250</name>
</gene>
<evidence type="ECO:0000256" key="1">
    <source>
        <dbReference type="ARBA" id="ARBA00004651"/>
    </source>
</evidence>
<comment type="caution">
    <text evidence="9">The sequence shown here is derived from an EMBL/GenBank/DDBJ whole genome shotgun (WGS) entry which is preliminary data.</text>
</comment>
<evidence type="ECO:0000313" key="9">
    <source>
        <dbReference type="EMBL" id="OGF62457.1"/>
    </source>
</evidence>
<dbReference type="EMBL" id="MFHD01000017">
    <property type="protein sequence ID" value="OGF62457.1"/>
    <property type="molecule type" value="Genomic_DNA"/>
</dbReference>
<evidence type="ECO:0000256" key="7">
    <source>
        <dbReference type="ARBA" id="ARBA00023136"/>
    </source>
</evidence>
<keyword evidence="2" id="KW-1003">Cell membrane</keyword>
<reference evidence="9 10" key="1">
    <citation type="journal article" date="2016" name="Nat. Commun.">
        <title>Thousands of microbial genomes shed light on interconnected biogeochemical processes in an aquifer system.</title>
        <authorList>
            <person name="Anantharaman K."/>
            <person name="Brown C.T."/>
            <person name="Hug L.A."/>
            <person name="Sharon I."/>
            <person name="Castelle C.J."/>
            <person name="Probst A.J."/>
            <person name="Thomas B.C."/>
            <person name="Singh A."/>
            <person name="Wilkins M.J."/>
            <person name="Karaoz U."/>
            <person name="Brodie E.L."/>
            <person name="Williams K.H."/>
            <person name="Hubbard S.S."/>
            <person name="Banfield J.F."/>
        </authorList>
    </citation>
    <scope>NUCLEOTIDE SEQUENCE [LARGE SCALE GENOMIC DNA]</scope>
</reference>
<feature type="transmembrane region" description="Helical" evidence="8">
    <location>
        <begin position="142"/>
        <end position="161"/>
    </location>
</feature>
<evidence type="ECO:0000256" key="8">
    <source>
        <dbReference type="SAM" id="Phobius"/>
    </source>
</evidence>
<dbReference type="Proteomes" id="UP000179251">
    <property type="component" value="Unassembled WGS sequence"/>
</dbReference>
<feature type="transmembrane region" description="Helical" evidence="8">
    <location>
        <begin position="76"/>
        <end position="96"/>
    </location>
</feature>
<keyword evidence="3" id="KW-0328">Glycosyltransferase</keyword>
<feature type="transmembrane region" description="Helical" evidence="8">
    <location>
        <begin position="201"/>
        <end position="222"/>
    </location>
</feature>
<evidence type="ECO:0008006" key="11">
    <source>
        <dbReference type="Google" id="ProtNLM"/>
    </source>
</evidence>
<evidence type="ECO:0000256" key="4">
    <source>
        <dbReference type="ARBA" id="ARBA00022679"/>
    </source>
</evidence>
<organism evidence="9 10">
    <name type="scientific">Candidatus Giovannonibacteria bacterium RIFCSPHIGHO2_01_FULL_45_23</name>
    <dbReference type="NCBI Taxonomy" id="1798325"/>
    <lineage>
        <taxon>Bacteria</taxon>
        <taxon>Candidatus Giovannoniibacteriota</taxon>
    </lineage>
</organism>
<proteinExistence type="predicted"/>
<comment type="subcellular location">
    <subcellularLocation>
        <location evidence="1">Cell membrane</location>
        <topology evidence="1">Multi-pass membrane protein</topology>
    </subcellularLocation>
</comment>
<keyword evidence="4" id="KW-0808">Transferase</keyword>
<evidence type="ECO:0000256" key="3">
    <source>
        <dbReference type="ARBA" id="ARBA00022676"/>
    </source>
</evidence>
<name>A0A1F5VG77_9BACT</name>
<dbReference type="GO" id="GO:0016763">
    <property type="term" value="F:pentosyltransferase activity"/>
    <property type="evidence" value="ECO:0007669"/>
    <property type="project" value="TreeGrafter"/>
</dbReference>
<sequence length="425" mass="49600">MKSKFSKTEIFLFCLAFGVRFLYAIFVQLKFGSHGFLAYSDALSFYLQGAENLINHHIFSLNTNPPYMPDTYRTPLYTFFVAFFLWFKSPFFLIIFAQNIMAGFISVLIYRIGLLLNFSYGVSVFASVLTSLEPASIYWNNLLMSDYLFAFLFVFACYYFFLKRYSVFAVMLGFATLARPISLYFMPFFLLFILWRGREKIPWGQIFVTTVLFLTVLFPWALRNKIIFDTWELSSASWYNIDMFLVQRFASNQNLAFSRPEIPDGYPNPQTFYYDFANTPFYKEQFFKVLKAHPFAYIKFHLSLAWQSIWNNHYQYLINYVIKPKLPILLDGIYGGLIGAFVITSNMVKVVLFGLFILSYFDQRSRPWFSLFVMVMAVNTLTLGSAAYLGADVSRYNIPLAPFVFLFAGVGARFIYNHLKYAVSR</sequence>
<dbReference type="PANTHER" id="PTHR33908">
    <property type="entry name" value="MANNOSYLTRANSFERASE YKCB-RELATED"/>
    <property type="match status" value="1"/>
</dbReference>
<keyword evidence="7 8" id="KW-0472">Membrane</keyword>
<dbReference type="GO" id="GO:0009103">
    <property type="term" value="P:lipopolysaccharide biosynthetic process"/>
    <property type="evidence" value="ECO:0007669"/>
    <property type="project" value="UniProtKB-ARBA"/>
</dbReference>
<evidence type="ECO:0000256" key="6">
    <source>
        <dbReference type="ARBA" id="ARBA00022989"/>
    </source>
</evidence>
<feature type="transmembrane region" description="Helical" evidence="8">
    <location>
        <begin position="368"/>
        <end position="390"/>
    </location>
</feature>
<protein>
    <recommendedName>
        <fullName evidence="11">Glycosyltransferase RgtA/B/C/D-like domain-containing protein</fullName>
    </recommendedName>
</protein>
<feature type="transmembrane region" description="Helical" evidence="8">
    <location>
        <begin position="333"/>
        <end position="361"/>
    </location>
</feature>
<keyword evidence="5 8" id="KW-0812">Transmembrane</keyword>
<evidence type="ECO:0000256" key="2">
    <source>
        <dbReference type="ARBA" id="ARBA00022475"/>
    </source>
</evidence>
<accession>A0A1F5VG77</accession>
<feature type="transmembrane region" description="Helical" evidence="8">
    <location>
        <begin position="12"/>
        <end position="31"/>
    </location>
</feature>
<dbReference type="STRING" id="1798325.A2834_03250"/>
<feature type="transmembrane region" description="Helical" evidence="8">
    <location>
        <begin position="168"/>
        <end position="195"/>
    </location>
</feature>
<dbReference type="PANTHER" id="PTHR33908:SF11">
    <property type="entry name" value="MEMBRANE PROTEIN"/>
    <property type="match status" value="1"/>
</dbReference>
<dbReference type="GO" id="GO:0005886">
    <property type="term" value="C:plasma membrane"/>
    <property type="evidence" value="ECO:0007669"/>
    <property type="project" value="UniProtKB-SubCell"/>
</dbReference>
<dbReference type="InterPro" id="IPR050297">
    <property type="entry name" value="LipidA_mod_glycosyltrf_83"/>
</dbReference>
<dbReference type="AlphaFoldDB" id="A0A1F5VG77"/>
<feature type="transmembrane region" description="Helical" evidence="8">
    <location>
        <begin position="108"/>
        <end position="130"/>
    </location>
</feature>
<evidence type="ECO:0000313" key="10">
    <source>
        <dbReference type="Proteomes" id="UP000179251"/>
    </source>
</evidence>